<feature type="compositionally biased region" description="Basic and acidic residues" evidence="1">
    <location>
        <begin position="1"/>
        <end position="14"/>
    </location>
</feature>
<organism evidence="2 3">
    <name type="scientific">Elysia marginata</name>
    <dbReference type="NCBI Taxonomy" id="1093978"/>
    <lineage>
        <taxon>Eukaryota</taxon>
        <taxon>Metazoa</taxon>
        <taxon>Spiralia</taxon>
        <taxon>Lophotrochozoa</taxon>
        <taxon>Mollusca</taxon>
        <taxon>Gastropoda</taxon>
        <taxon>Heterobranchia</taxon>
        <taxon>Euthyneura</taxon>
        <taxon>Panpulmonata</taxon>
        <taxon>Sacoglossa</taxon>
        <taxon>Placobranchoidea</taxon>
        <taxon>Plakobranchidae</taxon>
        <taxon>Elysia</taxon>
    </lineage>
</organism>
<protein>
    <submittedName>
        <fullName evidence="2">Uncharacterized protein</fullName>
    </submittedName>
</protein>
<dbReference type="AlphaFoldDB" id="A0AAV4I6E6"/>
<dbReference type="Proteomes" id="UP000762676">
    <property type="component" value="Unassembled WGS sequence"/>
</dbReference>
<dbReference type="EMBL" id="BMAT01002394">
    <property type="protein sequence ID" value="GFS05999.1"/>
    <property type="molecule type" value="Genomic_DNA"/>
</dbReference>
<name>A0AAV4I6E6_9GAST</name>
<evidence type="ECO:0000313" key="2">
    <source>
        <dbReference type="EMBL" id="GFS05999.1"/>
    </source>
</evidence>
<reference evidence="2 3" key="1">
    <citation type="journal article" date="2021" name="Elife">
        <title>Chloroplast acquisition without the gene transfer in kleptoplastic sea slugs, Plakobranchus ocellatus.</title>
        <authorList>
            <person name="Maeda T."/>
            <person name="Takahashi S."/>
            <person name="Yoshida T."/>
            <person name="Shimamura S."/>
            <person name="Takaki Y."/>
            <person name="Nagai Y."/>
            <person name="Toyoda A."/>
            <person name="Suzuki Y."/>
            <person name="Arimoto A."/>
            <person name="Ishii H."/>
            <person name="Satoh N."/>
            <person name="Nishiyama T."/>
            <person name="Hasebe M."/>
            <person name="Maruyama T."/>
            <person name="Minagawa J."/>
            <person name="Obokata J."/>
            <person name="Shigenobu S."/>
        </authorList>
    </citation>
    <scope>NUCLEOTIDE SEQUENCE [LARGE SCALE GENOMIC DNA]</scope>
</reference>
<evidence type="ECO:0000313" key="3">
    <source>
        <dbReference type="Proteomes" id="UP000762676"/>
    </source>
</evidence>
<proteinExistence type="predicted"/>
<comment type="caution">
    <text evidence="2">The sequence shown here is derived from an EMBL/GenBank/DDBJ whole genome shotgun (WGS) entry which is preliminary data.</text>
</comment>
<keyword evidence="3" id="KW-1185">Reference proteome</keyword>
<sequence>MPSKADVHTTDQHSTDQLSDQDSIDQFSDQGSIEIPVLSDQESTDQLSDEESTDQESTDEESTDQQTTDQESFKPLELLDLPFDIIEYIRYIRTQTASDVVWITFAIGFMQQSTNGRLDPILINDQPIFWEAQEGALDTLLANAPDITDDISGLVYRIGFLGLLSLFKEVNELHTKYTAKRWDVFKAAAKFELDPWSASFLFEPTRGFIGLSSTSVKTQHLIEMRKRVSGPGTLKANQEALPTASKPCKEMYDQVLPMLPYDVHPADVCLCEWPIQPSYRRLKCL</sequence>
<evidence type="ECO:0000256" key="1">
    <source>
        <dbReference type="SAM" id="MobiDB-lite"/>
    </source>
</evidence>
<accession>A0AAV4I6E6</accession>
<feature type="compositionally biased region" description="Acidic residues" evidence="1">
    <location>
        <begin position="47"/>
        <end position="63"/>
    </location>
</feature>
<gene>
    <name evidence="2" type="ORF">ElyMa_001213700</name>
</gene>
<feature type="compositionally biased region" description="Low complexity" evidence="1">
    <location>
        <begin position="15"/>
        <end position="32"/>
    </location>
</feature>
<feature type="region of interest" description="Disordered" evidence="1">
    <location>
        <begin position="1"/>
        <end position="73"/>
    </location>
</feature>